<dbReference type="InterPro" id="IPR016140">
    <property type="entry name" value="Bifunc_inhib/LTP/seed_store"/>
</dbReference>
<dbReference type="GO" id="GO:0008289">
    <property type="term" value="F:lipid binding"/>
    <property type="evidence" value="ECO:0007669"/>
    <property type="project" value="UniProtKB-KW"/>
</dbReference>
<keyword evidence="4" id="KW-0813">Transport</keyword>
<comment type="subcellular location">
    <subcellularLocation>
        <location evidence="2">Cell membrane</location>
        <topology evidence="2">Lipid-anchor</topology>
        <topology evidence="2">GPI-anchor</topology>
    </subcellularLocation>
</comment>
<comment type="caution">
    <text evidence="13">The sequence shown here is derived from an EMBL/GenBank/DDBJ whole genome shotgun (WGS) entry which is preliminary data.</text>
</comment>
<keyword evidence="7" id="KW-0732">Signal</keyword>
<keyword evidence="8" id="KW-0446">Lipid-binding</keyword>
<dbReference type="InterPro" id="IPR043325">
    <property type="entry name" value="LTSS"/>
</dbReference>
<evidence type="ECO:0000256" key="7">
    <source>
        <dbReference type="ARBA" id="ARBA00022729"/>
    </source>
</evidence>
<reference evidence="13 14" key="3">
    <citation type="submission" date="2019-11" db="EMBL/GenBank/DDBJ databases">
        <title>A de novo genome assembly of a pear dwarfing rootstock.</title>
        <authorList>
            <person name="Wang F."/>
            <person name="Wang J."/>
            <person name="Li S."/>
            <person name="Zhang Y."/>
            <person name="Fang M."/>
            <person name="Ma L."/>
            <person name="Zhao Y."/>
            <person name="Jiang S."/>
        </authorList>
    </citation>
    <scope>NUCLEOTIDE SEQUENCE [LARGE SCALE GENOMIC DNA]</scope>
    <source>
        <strain evidence="13">S2</strain>
        <tissue evidence="13">Leaf</tissue>
    </source>
</reference>
<keyword evidence="9" id="KW-1015">Disulfide bond</keyword>
<dbReference type="GO" id="GO:0098552">
    <property type="term" value="C:side of membrane"/>
    <property type="evidence" value="ECO:0007669"/>
    <property type="project" value="UniProtKB-KW"/>
</dbReference>
<protein>
    <submittedName>
        <fullName evidence="13">Non-specific lipid-transfer protein-like protein</fullName>
    </submittedName>
</protein>
<keyword evidence="14" id="KW-1185">Reference proteome</keyword>
<dbReference type="EMBL" id="SMOL01000160">
    <property type="protein sequence ID" value="KAB2625438.1"/>
    <property type="molecule type" value="Genomic_DNA"/>
</dbReference>
<dbReference type="InterPro" id="IPR000528">
    <property type="entry name" value="Plant_nsLTP"/>
</dbReference>
<evidence type="ECO:0000313" key="14">
    <source>
        <dbReference type="Proteomes" id="UP000327157"/>
    </source>
</evidence>
<evidence type="ECO:0000259" key="12">
    <source>
        <dbReference type="SMART" id="SM00499"/>
    </source>
</evidence>
<dbReference type="InterPro" id="IPR036312">
    <property type="entry name" value="Bifun_inhib/LTP/seed_sf"/>
</dbReference>
<evidence type="ECO:0000256" key="5">
    <source>
        <dbReference type="ARBA" id="ARBA00022475"/>
    </source>
</evidence>
<name>A0A5N5HCT4_9ROSA</name>
<dbReference type="CDD" id="cd00010">
    <property type="entry name" value="AAI_LTSS"/>
    <property type="match status" value="1"/>
</dbReference>
<evidence type="ECO:0000256" key="2">
    <source>
        <dbReference type="ARBA" id="ARBA00004609"/>
    </source>
</evidence>
<organism evidence="13 14">
    <name type="scientific">Pyrus ussuriensis x Pyrus communis</name>
    <dbReference type="NCBI Taxonomy" id="2448454"/>
    <lineage>
        <taxon>Eukaryota</taxon>
        <taxon>Viridiplantae</taxon>
        <taxon>Streptophyta</taxon>
        <taxon>Embryophyta</taxon>
        <taxon>Tracheophyta</taxon>
        <taxon>Spermatophyta</taxon>
        <taxon>Magnoliopsida</taxon>
        <taxon>eudicotyledons</taxon>
        <taxon>Gunneridae</taxon>
        <taxon>Pentapetalae</taxon>
        <taxon>rosids</taxon>
        <taxon>fabids</taxon>
        <taxon>Rosales</taxon>
        <taxon>Rosaceae</taxon>
        <taxon>Amygdaloideae</taxon>
        <taxon>Maleae</taxon>
        <taxon>Pyrus</taxon>
    </lineage>
</organism>
<dbReference type="Proteomes" id="UP000327157">
    <property type="component" value="Chromosome 16"/>
</dbReference>
<dbReference type="OrthoDB" id="911994at2759"/>
<evidence type="ECO:0000256" key="6">
    <source>
        <dbReference type="ARBA" id="ARBA00022622"/>
    </source>
</evidence>
<dbReference type="AlphaFoldDB" id="A0A5N5HCT4"/>
<evidence type="ECO:0000256" key="10">
    <source>
        <dbReference type="ARBA" id="ARBA00023180"/>
    </source>
</evidence>
<keyword evidence="5" id="KW-1003">Cell membrane</keyword>
<dbReference type="FunFam" id="1.10.110.10:FF:000001">
    <property type="entry name" value="Bifunctional inhibitor/lipid-transfer protein/seed storage 2S albumin superfamily protein"/>
    <property type="match status" value="1"/>
</dbReference>
<dbReference type="GO" id="GO:0005886">
    <property type="term" value="C:plasma membrane"/>
    <property type="evidence" value="ECO:0007669"/>
    <property type="project" value="UniProtKB-SubCell"/>
</dbReference>
<sequence>MEPDRKWDSGPTQWNPKEYRVLDQLNKIKSNWNLGKQSRVTGHAASLVAAKPHPAAVAAQLHDLGWGSLPGLKSYQLVVLVGIGVDGDDKFQSRQLEAVELHLLETEAKHGRIGHRYAVRSMQIQDESNSPYLISWTVTMFLARAAAQSSCTNVIISMSPCLSYITGNSSTPSSGCCSQLASVVASSPQCLCEVLNGGGSSLGINVNQTQALALPGACNVQTPPLSKCNGTGSKTVPSTQGGMSDGYSIKMSTPTQLFLLLATAYATFTMC</sequence>
<dbReference type="PRINTS" id="PR00382">
    <property type="entry name" value="LIPIDTRNSFER"/>
</dbReference>
<dbReference type="Pfam" id="PF14368">
    <property type="entry name" value="LTP_2"/>
    <property type="match status" value="1"/>
</dbReference>
<keyword evidence="11" id="KW-0449">Lipoprotein</keyword>
<reference evidence="14" key="2">
    <citation type="submission" date="2019-10" db="EMBL/GenBank/DDBJ databases">
        <title>A de novo genome assembly of a pear dwarfing rootstock.</title>
        <authorList>
            <person name="Wang F."/>
            <person name="Wang J."/>
            <person name="Li S."/>
            <person name="Zhang Y."/>
            <person name="Fang M."/>
            <person name="Ma L."/>
            <person name="Zhao Y."/>
            <person name="Jiang S."/>
        </authorList>
    </citation>
    <scope>NUCLEOTIDE SEQUENCE [LARGE SCALE GENOMIC DNA]</scope>
</reference>
<evidence type="ECO:0000256" key="11">
    <source>
        <dbReference type="ARBA" id="ARBA00023288"/>
    </source>
</evidence>
<dbReference type="SUPFAM" id="SSF47699">
    <property type="entry name" value="Bifunctional inhibitor/lipid-transfer protein/seed storage 2S albumin"/>
    <property type="match status" value="1"/>
</dbReference>
<evidence type="ECO:0000256" key="3">
    <source>
        <dbReference type="ARBA" id="ARBA00009748"/>
    </source>
</evidence>
<feature type="domain" description="Bifunctional inhibitor/plant lipid transfer protein/seed storage helical" evidence="12">
    <location>
        <begin position="151"/>
        <end position="228"/>
    </location>
</feature>
<gene>
    <name evidence="13" type="ORF">D8674_017098</name>
</gene>
<evidence type="ECO:0000256" key="8">
    <source>
        <dbReference type="ARBA" id="ARBA00023121"/>
    </source>
</evidence>
<reference evidence="13 14" key="1">
    <citation type="submission" date="2019-09" db="EMBL/GenBank/DDBJ databases">
        <authorList>
            <person name="Ou C."/>
        </authorList>
    </citation>
    <scope>NUCLEOTIDE SEQUENCE [LARGE SCALE GENOMIC DNA]</scope>
    <source>
        <strain evidence="13">S2</strain>
        <tissue evidence="13">Leaf</tissue>
    </source>
</reference>
<evidence type="ECO:0000256" key="1">
    <source>
        <dbReference type="ARBA" id="ARBA00003211"/>
    </source>
</evidence>
<evidence type="ECO:0000313" key="13">
    <source>
        <dbReference type="EMBL" id="KAB2625438.1"/>
    </source>
</evidence>
<proteinExistence type="inferred from homology"/>
<keyword evidence="6" id="KW-0336">GPI-anchor</keyword>
<accession>A0A5N5HCT4</accession>
<evidence type="ECO:0000256" key="9">
    <source>
        <dbReference type="ARBA" id="ARBA00023157"/>
    </source>
</evidence>
<keyword evidence="6" id="KW-0472">Membrane</keyword>
<dbReference type="PANTHER" id="PTHR33044">
    <property type="entry name" value="BIFUNCTIONAL INHIBITOR/LIPID-TRANSFER PROTEIN/SEED STORAGE 2S ALBUMIN SUPERFAMILY PROTEIN-RELATED"/>
    <property type="match status" value="1"/>
</dbReference>
<comment type="function">
    <text evidence="1">Plant non-specific lipid-transfer proteins transfer phospholipids as well as galactolipids across membranes. May play a role in wax or cutin deposition in the cell walls of expanding epidermal cells and certain secretory tissues.</text>
</comment>
<dbReference type="GO" id="GO:0006869">
    <property type="term" value="P:lipid transport"/>
    <property type="evidence" value="ECO:0007669"/>
    <property type="project" value="InterPro"/>
</dbReference>
<keyword evidence="10" id="KW-0325">Glycoprotein</keyword>
<comment type="similarity">
    <text evidence="3">Belongs to the plant LTP family.</text>
</comment>
<dbReference type="SMART" id="SM00499">
    <property type="entry name" value="AAI"/>
    <property type="match status" value="1"/>
</dbReference>
<dbReference type="Gene3D" id="1.10.110.10">
    <property type="entry name" value="Plant lipid-transfer and hydrophobic proteins"/>
    <property type="match status" value="1"/>
</dbReference>
<evidence type="ECO:0000256" key="4">
    <source>
        <dbReference type="ARBA" id="ARBA00022448"/>
    </source>
</evidence>